<protein>
    <submittedName>
        <fullName evidence="7">Valine--pyruvate aminotransferase ## AvtA</fullName>
        <ecNumber evidence="7">2.6.1.66</ecNumber>
    </submittedName>
</protein>
<dbReference type="PANTHER" id="PTHR46383:SF1">
    <property type="entry name" value="ASPARTATE AMINOTRANSFERASE"/>
    <property type="match status" value="1"/>
</dbReference>
<keyword evidence="7" id="KW-0670">Pyruvate</keyword>
<gene>
    <name evidence="7" type="ORF">MGWOODY_Mmi1569</name>
</gene>
<comment type="similarity">
    <text evidence="2">Belongs to the class-I pyridoxal-phosphate-dependent aminotransferase family.</text>
</comment>
<comment type="cofactor">
    <cofactor evidence="1">
        <name>pyridoxal 5'-phosphate</name>
        <dbReference type="ChEBI" id="CHEBI:597326"/>
    </cofactor>
</comment>
<name>A0A160VEQ0_9ZZZZ</name>
<dbReference type="SUPFAM" id="SSF53383">
    <property type="entry name" value="PLP-dependent transferases"/>
    <property type="match status" value="1"/>
</dbReference>
<dbReference type="GO" id="GO:0009042">
    <property type="term" value="F:valine-pyruvate transaminase activity"/>
    <property type="evidence" value="ECO:0007669"/>
    <property type="project" value="UniProtKB-EC"/>
</dbReference>
<proteinExistence type="inferred from homology"/>
<dbReference type="EC" id="2.6.1.66" evidence="7"/>
<evidence type="ECO:0000256" key="2">
    <source>
        <dbReference type="ARBA" id="ARBA00007441"/>
    </source>
</evidence>
<reference evidence="7" key="1">
    <citation type="submission" date="2015-10" db="EMBL/GenBank/DDBJ databases">
        <authorList>
            <person name="Gilbert D.G."/>
        </authorList>
    </citation>
    <scope>NUCLEOTIDE SEQUENCE</scope>
</reference>
<dbReference type="GO" id="GO:0030170">
    <property type="term" value="F:pyridoxal phosphate binding"/>
    <property type="evidence" value="ECO:0007669"/>
    <property type="project" value="InterPro"/>
</dbReference>
<dbReference type="InterPro" id="IPR050596">
    <property type="entry name" value="AspAT/PAT-like"/>
</dbReference>
<dbReference type="InterPro" id="IPR015424">
    <property type="entry name" value="PyrdxlP-dep_Trfase"/>
</dbReference>
<dbReference type="EMBL" id="FAXC01000165">
    <property type="protein sequence ID" value="CUV09050.1"/>
    <property type="molecule type" value="Genomic_DNA"/>
</dbReference>
<dbReference type="InterPro" id="IPR004839">
    <property type="entry name" value="Aminotransferase_I/II_large"/>
</dbReference>
<keyword evidence="3 7" id="KW-0032">Aminotransferase</keyword>
<evidence type="ECO:0000313" key="7">
    <source>
        <dbReference type="EMBL" id="CUV09050.1"/>
    </source>
</evidence>
<evidence type="ECO:0000256" key="4">
    <source>
        <dbReference type="ARBA" id="ARBA00022679"/>
    </source>
</evidence>
<dbReference type="InterPro" id="IPR015421">
    <property type="entry name" value="PyrdxlP-dep_Trfase_major"/>
</dbReference>
<organism evidence="7">
    <name type="scientific">hydrothermal vent metagenome</name>
    <dbReference type="NCBI Taxonomy" id="652676"/>
    <lineage>
        <taxon>unclassified sequences</taxon>
        <taxon>metagenomes</taxon>
        <taxon>ecological metagenomes</taxon>
    </lineage>
</organism>
<keyword evidence="5" id="KW-0663">Pyridoxal phosphate</keyword>
<sequence length="397" mass="44608">MSEASESFLNNVPPMGIYETLYAFQDAFGTPMGKIGTHPWSQGFPLTTQLPEGPEMPANIHVNAEDLKYPKAWGLPELREAIADYYNHYYSAGIDYENIMVFAGGRPGLIALLMFLQQDIHIRIANTEYTPYYDMLRLLKREYSLVESHIDNSFFPTVQDYVNPGFSDRNLVMLSNPCNPTGVTRTGDELKFLVNKASHGSFGLLIDEAYELFHIPPTSALEYIDDINDSNLFISGAATKGLQAPGIRIGWIVAAKRYIEILGNFSSFGMGGVSRPSQLYALDLLQQVRTDMSHRAVPTFYAGQRKRYGEAFTDLGLEVFSGDGGFYHWCMLPGELTAAEFNNRLFKHGAAILKGTDCDMKRQGDRSPLLQFFRFSFGPLQPESFKSDIKILQKVLY</sequence>
<evidence type="ECO:0000256" key="1">
    <source>
        <dbReference type="ARBA" id="ARBA00001933"/>
    </source>
</evidence>
<dbReference type="Pfam" id="PF00155">
    <property type="entry name" value="Aminotran_1_2"/>
    <property type="match status" value="1"/>
</dbReference>
<feature type="domain" description="Aminotransferase class I/classII large" evidence="6">
    <location>
        <begin position="60"/>
        <end position="360"/>
    </location>
</feature>
<evidence type="ECO:0000256" key="5">
    <source>
        <dbReference type="ARBA" id="ARBA00022898"/>
    </source>
</evidence>
<keyword evidence="4 7" id="KW-0808">Transferase</keyword>
<dbReference type="CDD" id="cd00609">
    <property type="entry name" value="AAT_like"/>
    <property type="match status" value="1"/>
</dbReference>
<dbReference type="AlphaFoldDB" id="A0A160VEQ0"/>
<dbReference type="Gene3D" id="3.40.640.10">
    <property type="entry name" value="Type I PLP-dependent aspartate aminotransferase-like (Major domain)"/>
    <property type="match status" value="1"/>
</dbReference>
<evidence type="ECO:0000259" key="6">
    <source>
        <dbReference type="Pfam" id="PF00155"/>
    </source>
</evidence>
<dbReference type="GO" id="GO:0006520">
    <property type="term" value="P:amino acid metabolic process"/>
    <property type="evidence" value="ECO:0007669"/>
    <property type="project" value="InterPro"/>
</dbReference>
<evidence type="ECO:0000256" key="3">
    <source>
        <dbReference type="ARBA" id="ARBA00022576"/>
    </source>
</evidence>
<accession>A0A160VEQ0</accession>
<dbReference type="PANTHER" id="PTHR46383">
    <property type="entry name" value="ASPARTATE AMINOTRANSFERASE"/>
    <property type="match status" value="1"/>
</dbReference>